<dbReference type="EMBL" id="CP061813">
    <property type="protein sequence ID" value="QOD60713.1"/>
    <property type="molecule type" value="Genomic_DNA"/>
</dbReference>
<accession>A0A7L8AFC0</accession>
<evidence type="ECO:0000313" key="2">
    <source>
        <dbReference type="Proteomes" id="UP000516764"/>
    </source>
</evidence>
<proteinExistence type="predicted"/>
<evidence type="ECO:0008006" key="3">
    <source>
        <dbReference type="Google" id="ProtNLM"/>
    </source>
</evidence>
<reference evidence="1 2" key="1">
    <citation type="journal article" date="2016" name="Int. J. Syst. Evol. Microbiol.">
        <title>Polaribacter haliotis sp. nov., isolated from the gut of abalone Haliotis discus hannai.</title>
        <authorList>
            <person name="Kim Y.O."/>
            <person name="Park I.S."/>
            <person name="Park S."/>
            <person name="Nam B.H."/>
            <person name="Park J.M."/>
            <person name="Kim D.G."/>
            <person name="Yoon J.H."/>
        </authorList>
    </citation>
    <scope>NUCLEOTIDE SEQUENCE [LARGE SCALE GENOMIC DNA]</scope>
    <source>
        <strain evidence="1 2">KCTC 52418</strain>
    </source>
</reference>
<dbReference type="KEGG" id="phal:H9I45_15445"/>
<evidence type="ECO:0000313" key="1">
    <source>
        <dbReference type="EMBL" id="QOD60713.1"/>
    </source>
</evidence>
<gene>
    <name evidence="1" type="ORF">H9I45_15445</name>
</gene>
<organism evidence="1 2">
    <name type="scientific">Polaribacter haliotis</name>
    <dbReference type="NCBI Taxonomy" id="1888915"/>
    <lineage>
        <taxon>Bacteria</taxon>
        <taxon>Pseudomonadati</taxon>
        <taxon>Bacteroidota</taxon>
        <taxon>Flavobacteriia</taxon>
        <taxon>Flavobacteriales</taxon>
        <taxon>Flavobacteriaceae</taxon>
    </lineage>
</organism>
<dbReference type="AlphaFoldDB" id="A0A7L8AFC0"/>
<keyword evidence="2" id="KW-1185">Reference proteome</keyword>
<protein>
    <recommendedName>
        <fullName evidence="3">Restriction endonuclease</fullName>
    </recommendedName>
</protein>
<dbReference type="Proteomes" id="UP000516764">
    <property type="component" value="Chromosome"/>
</dbReference>
<dbReference type="RefSeq" id="WP_088354231.1">
    <property type="nucleotide sequence ID" value="NZ_CP061813.1"/>
</dbReference>
<dbReference type="OrthoDB" id="2843140at2"/>
<name>A0A7L8AFC0_9FLAO</name>
<sequence>MKLEKIKNSFFINNKKKFSGKSIEKKDLENAFNFAFEMAFGKGYHRAIRSGGNEVRTPINIFRNTLQGKLAEIVVYNFFIKNKFICEKIDFSISEKGIWDDCDLIVNNKKISIKSAAYFSNLLLLETADWNSNGNYIPNITNKNSSNKYDYFIFVRIKPNTNSLFENGSEKEILRKEIYTQNWFFDIVGCCSLDTLIYVINKEYILPKNSLLNGKIKMDAENYYIQSGDLKNLNYLINEL</sequence>